<dbReference type="PANTHER" id="PTHR30346:SF0">
    <property type="entry name" value="HCA OPERON TRANSCRIPTIONAL ACTIVATOR HCAR"/>
    <property type="match status" value="1"/>
</dbReference>
<dbReference type="Proteomes" id="UP000886721">
    <property type="component" value="Unassembled WGS sequence"/>
</dbReference>
<name>A0A9D1WTI9_9FIRM</name>
<dbReference type="InterPro" id="IPR005119">
    <property type="entry name" value="LysR_subst-bd"/>
</dbReference>
<dbReference type="PROSITE" id="PS50931">
    <property type="entry name" value="HTH_LYSR"/>
    <property type="match status" value="1"/>
</dbReference>
<reference evidence="6" key="1">
    <citation type="journal article" date="2021" name="PeerJ">
        <title>Extensive microbial diversity within the chicken gut microbiome revealed by metagenomics and culture.</title>
        <authorList>
            <person name="Gilroy R."/>
            <person name="Ravi A."/>
            <person name="Getino M."/>
            <person name="Pursley I."/>
            <person name="Horton D.L."/>
            <person name="Alikhan N.F."/>
            <person name="Baker D."/>
            <person name="Gharbi K."/>
            <person name="Hall N."/>
            <person name="Watson M."/>
            <person name="Adriaenssens E.M."/>
            <person name="Foster-Nyarko E."/>
            <person name="Jarju S."/>
            <person name="Secka A."/>
            <person name="Antonio M."/>
            <person name="Oren A."/>
            <person name="Chaudhuri R.R."/>
            <person name="La Ragione R."/>
            <person name="Hildebrand F."/>
            <person name="Pallen M.J."/>
        </authorList>
    </citation>
    <scope>NUCLEOTIDE SEQUENCE</scope>
    <source>
        <strain evidence="6">CHK191-13928</strain>
    </source>
</reference>
<proteinExistence type="inferred from homology"/>
<evidence type="ECO:0000256" key="2">
    <source>
        <dbReference type="ARBA" id="ARBA00023015"/>
    </source>
</evidence>
<evidence type="ECO:0000256" key="3">
    <source>
        <dbReference type="ARBA" id="ARBA00023125"/>
    </source>
</evidence>
<keyword evidence="4" id="KW-0804">Transcription</keyword>
<dbReference type="Gene3D" id="3.40.190.10">
    <property type="entry name" value="Periplasmic binding protein-like II"/>
    <property type="match status" value="2"/>
</dbReference>
<protein>
    <submittedName>
        <fullName evidence="6">LysR family transcriptional regulator</fullName>
    </submittedName>
</protein>
<reference evidence="6" key="2">
    <citation type="submission" date="2021-04" db="EMBL/GenBank/DDBJ databases">
        <authorList>
            <person name="Gilroy R."/>
        </authorList>
    </citation>
    <scope>NUCLEOTIDE SEQUENCE</scope>
    <source>
        <strain evidence="6">CHK191-13928</strain>
    </source>
</reference>
<keyword evidence="2" id="KW-0805">Transcription regulation</keyword>
<dbReference type="CDD" id="cd05466">
    <property type="entry name" value="PBP2_LTTR_substrate"/>
    <property type="match status" value="1"/>
</dbReference>
<dbReference type="Gene3D" id="1.10.10.10">
    <property type="entry name" value="Winged helix-like DNA-binding domain superfamily/Winged helix DNA-binding domain"/>
    <property type="match status" value="1"/>
</dbReference>
<comment type="similarity">
    <text evidence="1">Belongs to the LysR transcriptional regulatory family.</text>
</comment>
<dbReference type="PANTHER" id="PTHR30346">
    <property type="entry name" value="TRANSCRIPTIONAL DUAL REGULATOR HCAR-RELATED"/>
    <property type="match status" value="1"/>
</dbReference>
<evidence type="ECO:0000256" key="4">
    <source>
        <dbReference type="ARBA" id="ARBA00023163"/>
    </source>
</evidence>
<dbReference type="GO" id="GO:0003677">
    <property type="term" value="F:DNA binding"/>
    <property type="evidence" value="ECO:0007669"/>
    <property type="project" value="UniProtKB-KW"/>
</dbReference>
<dbReference type="GO" id="GO:0032993">
    <property type="term" value="C:protein-DNA complex"/>
    <property type="evidence" value="ECO:0007669"/>
    <property type="project" value="TreeGrafter"/>
</dbReference>
<evidence type="ECO:0000256" key="1">
    <source>
        <dbReference type="ARBA" id="ARBA00009437"/>
    </source>
</evidence>
<dbReference type="InterPro" id="IPR000847">
    <property type="entry name" value="LysR_HTH_N"/>
</dbReference>
<evidence type="ECO:0000259" key="5">
    <source>
        <dbReference type="PROSITE" id="PS50931"/>
    </source>
</evidence>
<dbReference type="FunFam" id="1.10.10.10:FF:000001">
    <property type="entry name" value="LysR family transcriptional regulator"/>
    <property type="match status" value="1"/>
</dbReference>
<dbReference type="PRINTS" id="PR00039">
    <property type="entry name" value="HTHLYSR"/>
</dbReference>
<dbReference type="SUPFAM" id="SSF46785">
    <property type="entry name" value="Winged helix' DNA-binding domain"/>
    <property type="match status" value="1"/>
</dbReference>
<evidence type="ECO:0000313" key="6">
    <source>
        <dbReference type="EMBL" id="HIX66816.1"/>
    </source>
</evidence>
<dbReference type="AlphaFoldDB" id="A0A9D1WTI9"/>
<dbReference type="InterPro" id="IPR036390">
    <property type="entry name" value="WH_DNA-bd_sf"/>
</dbReference>
<comment type="caution">
    <text evidence="6">The sequence shown here is derived from an EMBL/GenBank/DDBJ whole genome shotgun (WGS) entry which is preliminary data.</text>
</comment>
<dbReference type="GO" id="GO:0003700">
    <property type="term" value="F:DNA-binding transcription factor activity"/>
    <property type="evidence" value="ECO:0007669"/>
    <property type="project" value="InterPro"/>
</dbReference>
<dbReference type="EMBL" id="DXEM01000005">
    <property type="protein sequence ID" value="HIX66816.1"/>
    <property type="molecule type" value="Genomic_DNA"/>
</dbReference>
<sequence length="291" mass="32864">MNTVQLECFVTVAEHLNFSKASKVLKITQPAVSHQIHNLEEELEVKLFHRTSRNVTLTQEGLLFLADAHLILKTALSAKERLGRNERLISFELGCHNHMELNLLPPVLEQLAKEFPLLRPSIHQIPFPSIFNMVENSQITATLGTKNNQRSSSLFFQKLSLAPMACICSPEHPLAQHSSLTTKQLSGNFIGCSPRQIPDSVFAVQNQVFLNLSPEQRLMTEGIDEALALVKAQMGYTLYFDIPPARESGVCYIPVTDLPKISFGIYYRDDHKHPVLKRFLNLISQYLSEQC</sequence>
<dbReference type="Pfam" id="PF03466">
    <property type="entry name" value="LysR_substrate"/>
    <property type="match status" value="1"/>
</dbReference>
<dbReference type="Pfam" id="PF00126">
    <property type="entry name" value="HTH_1"/>
    <property type="match status" value="1"/>
</dbReference>
<keyword evidence="3" id="KW-0238">DNA-binding</keyword>
<evidence type="ECO:0000313" key="7">
    <source>
        <dbReference type="Proteomes" id="UP000886721"/>
    </source>
</evidence>
<dbReference type="InterPro" id="IPR036388">
    <property type="entry name" value="WH-like_DNA-bd_sf"/>
</dbReference>
<dbReference type="SUPFAM" id="SSF53850">
    <property type="entry name" value="Periplasmic binding protein-like II"/>
    <property type="match status" value="1"/>
</dbReference>
<feature type="domain" description="HTH lysR-type" evidence="5">
    <location>
        <begin position="1"/>
        <end position="58"/>
    </location>
</feature>
<accession>A0A9D1WTI9</accession>
<gene>
    <name evidence="6" type="ORF">H9735_01670</name>
</gene>
<organism evidence="6 7">
    <name type="scientific">Candidatus Anaerostipes excrementavium</name>
    <dbReference type="NCBI Taxonomy" id="2838463"/>
    <lineage>
        <taxon>Bacteria</taxon>
        <taxon>Bacillati</taxon>
        <taxon>Bacillota</taxon>
        <taxon>Clostridia</taxon>
        <taxon>Lachnospirales</taxon>
        <taxon>Lachnospiraceae</taxon>
        <taxon>Anaerostipes</taxon>
    </lineage>
</organism>